<keyword evidence="5" id="KW-0418">Kinase</keyword>
<dbReference type="PANTHER" id="PTHR43047">
    <property type="entry name" value="TWO-COMPONENT HISTIDINE PROTEIN KINASE"/>
    <property type="match status" value="1"/>
</dbReference>
<evidence type="ECO:0000313" key="11">
    <source>
        <dbReference type="Proteomes" id="UP000662747"/>
    </source>
</evidence>
<dbReference type="Gene3D" id="3.30.450.40">
    <property type="match status" value="2"/>
</dbReference>
<dbReference type="Pfam" id="PF02518">
    <property type="entry name" value="HATPase_c"/>
    <property type="match status" value="1"/>
</dbReference>
<name>A0ABX7NRH5_9BACT</name>
<evidence type="ECO:0000259" key="7">
    <source>
        <dbReference type="PROSITE" id="PS50109"/>
    </source>
</evidence>
<dbReference type="Proteomes" id="UP000662747">
    <property type="component" value="Chromosome"/>
</dbReference>
<evidence type="ECO:0000256" key="4">
    <source>
        <dbReference type="ARBA" id="ARBA00022679"/>
    </source>
</evidence>
<dbReference type="SMART" id="SM00388">
    <property type="entry name" value="HisKA"/>
    <property type="match status" value="1"/>
</dbReference>
<dbReference type="InterPro" id="IPR035965">
    <property type="entry name" value="PAS-like_dom_sf"/>
</dbReference>
<keyword evidence="3" id="KW-0597">Phosphoprotein</keyword>
<dbReference type="EC" id="2.7.13.3" evidence="2"/>
<dbReference type="InterPro" id="IPR000014">
    <property type="entry name" value="PAS"/>
</dbReference>
<accession>A0ABX7NRH5</accession>
<evidence type="ECO:0000256" key="5">
    <source>
        <dbReference type="ARBA" id="ARBA00022777"/>
    </source>
</evidence>
<dbReference type="InterPro" id="IPR001610">
    <property type="entry name" value="PAC"/>
</dbReference>
<dbReference type="Pfam" id="PF01590">
    <property type="entry name" value="GAF"/>
    <property type="match status" value="1"/>
</dbReference>
<sequence length="879" mass="96358">MPVPPDAPSEHPPESPRTAQSEPASGADGRLPADAVLQARILESMAEGVSVSDEHGFIVYTNPAEDRMFGYGPGELVGQHVTVQNALPPEENARLVAEVITQLKARGVWSGEWDNRRKDGTRFVTRAHITGLELGGRTHWVCVQQDVTAHKRAEAERAALLEAEREARTRAERTAEYARRLQEVTQLLGQALSGKEVAGAVLDVGMASLGAANSAIWLVDGTGQWLELMQSRGYDAQTVETFSAFSLEAPVPVAESVRSGEPVWLRSWADYTARVPASDAWAHGVRWRDAMAAACLPLRVEGRAIGCVSFGFHGARPFEDVERWFLQILTQHAAQALERVRLFEEQLVTRARLEAIISASPAATVLVDGDGTVRLWNPAAERIFGWKAEEVVGRFNPLIPEEEQAAFLANLRRVERGATLMGEEVRRKTRERGLIDVELSAAPLRLQDGRLQVIALVTDITERKREEARTRFLAEASVLLSSSLDYEKTLAAVARAAVPSLADWCAFDMPEPDGTVRRVVVAHQDPERTRQAVDFNTRYPPVLSESGGIGKVLRTGEPDFVRYLSPEMVDATEPDPVRRAAVHALGIRSLICVPLRSRGRIIAALTLVYADSDRRYAEVDLHLAEEFALRAATAIDNAVLYREAQEAVAARDTFLGVASHELNTPLTSLSLLLQGLQRAVESLGLPARQSVGAKFQSAQRQVARLASLIRELLDVSRITEGRLKLEPEPMDLADLVREVAARVAEDAARADCELRLRVPASVAWVGDRLRLDQVVQNLLSNAIKYGHGQPVDVELEASEDGATLRVRDRGIGIAPEAQALLFQKFQRLSSERHYSGFGLGLWIVKQVVDALGGNIRVDSLPGQGATFTVVLPRGVKVPE</sequence>
<dbReference type="InterPro" id="IPR013767">
    <property type="entry name" value="PAS_fold"/>
</dbReference>
<dbReference type="CDD" id="cd00082">
    <property type="entry name" value="HisKA"/>
    <property type="match status" value="1"/>
</dbReference>
<evidence type="ECO:0000259" key="9">
    <source>
        <dbReference type="PROSITE" id="PS50113"/>
    </source>
</evidence>
<dbReference type="SUPFAM" id="SSF55781">
    <property type="entry name" value="GAF domain-like"/>
    <property type="match status" value="2"/>
</dbReference>
<comment type="catalytic activity">
    <reaction evidence="1">
        <text>ATP + protein L-histidine = ADP + protein N-phospho-L-histidine.</text>
        <dbReference type="EC" id="2.7.13.3"/>
    </reaction>
</comment>
<evidence type="ECO:0000313" key="10">
    <source>
        <dbReference type="EMBL" id="QSQ21043.1"/>
    </source>
</evidence>
<dbReference type="InterPro" id="IPR003594">
    <property type="entry name" value="HATPase_dom"/>
</dbReference>
<dbReference type="Gene3D" id="3.30.565.10">
    <property type="entry name" value="Histidine kinase-like ATPase, C-terminal domain"/>
    <property type="match status" value="1"/>
</dbReference>
<dbReference type="Pfam" id="PF00989">
    <property type="entry name" value="PAS"/>
    <property type="match status" value="1"/>
</dbReference>
<dbReference type="CDD" id="cd00130">
    <property type="entry name" value="PAS"/>
    <property type="match status" value="2"/>
</dbReference>
<feature type="domain" description="PAS" evidence="8">
    <location>
        <begin position="349"/>
        <end position="418"/>
    </location>
</feature>
<feature type="domain" description="Histidine kinase" evidence="7">
    <location>
        <begin position="657"/>
        <end position="875"/>
    </location>
</feature>
<feature type="region of interest" description="Disordered" evidence="6">
    <location>
        <begin position="1"/>
        <end position="30"/>
    </location>
</feature>
<evidence type="ECO:0000256" key="3">
    <source>
        <dbReference type="ARBA" id="ARBA00022553"/>
    </source>
</evidence>
<dbReference type="PANTHER" id="PTHR43047:SF72">
    <property type="entry name" value="OSMOSENSING HISTIDINE PROTEIN KINASE SLN1"/>
    <property type="match status" value="1"/>
</dbReference>
<dbReference type="PROSITE" id="PS50113">
    <property type="entry name" value="PAC"/>
    <property type="match status" value="1"/>
</dbReference>
<dbReference type="SUPFAM" id="SSF55785">
    <property type="entry name" value="PYP-like sensor domain (PAS domain)"/>
    <property type="match status" value="2"/>
</dbReference>
<dbReference type="PRINTS" id="PR00344">
    <property type="entry name" value="BCTRLSENSOR"/>
</dbReference>
<dbReference type="SUPFAM" id="SSF55874">
    <property type="entry name" value="ATPase domain of HSP90 chaperone/DNA topoisomerase II/histidine kinase"/>
    <property type="match status" value="1"/>
</dbReference>
<gene>
    <name evidence="10" type="ORF">JY651_38485</name>
</gene>
<dbReference type="Gene3D" id="3.30.450.20">
    <property type="entry name" value="PAS domain"/>
    <property type="match status" value="2"/>
</dbReference>
<dbReference type="InterPro" id="IPR029016">
    <property type="entry name" value="GAF-like_dom_sf"/>
</dbReference>
<dbReference type="SMART" id="SM00091">
    <property type="entry name" value="PAS"/>
    <property type="match status" value="2"/>
</dbReference>
<dbReference type="SMART" id="SM00086">
    <property type="entry name" value="PAC"/>
    <property type="match status" value="2"/>
</dbReference>
<dbReference type="Gene3D" id="1.10.287.130">
    <property type="match status" value="1"/>
</dbReference>
<dbReference type="InterPro" id="IPR003018">
    <property type="entry name" value="GAF"/>
</dbReference>
<feature type="domain" description="PAS" evidence="8">
    <location>
        <begin position="40"/>
        <end position="106"/>
    </location>
</feature>
<protein>
    <recommendedName>
        <fullName evidence="2">histidine kinase</fullName>
        <ecNumber evidence="2">2.7.13.3</ecNumber>
    </recommendedName>
</protein>
<feature type="domain" description="PAC" evidence="9">
    <location>
        <begin position="421"/>
        <end position="472"/>
    </location>
</feature>
<dbReference type="InterPro" id="IPR036890">
    <property type="entry name" value="HATPase_C_sf"/>
</dbReference>
<dbReference type="NCBIfam" id="TIGR00229">
    <property type="entry name" value="sensory_box"/>
    <property type="match status" value="2"/>
</dbReference>
<reference evidence="10 11" key="1">
    <citation type="submission" date="2021-02" db="EMBL/GenBank/DDBJ databases">
        <title>De Novo genome assembly of isolated myxobacteria.</title>
        <authorList>
            <person name="Stevens D.C."/>
        </authorList>
    </citation>
    <scope>NUCLEOTIDE SEQUENCE [LARGE SCALE GENOMIC DNA]</scope>
    <source>
        <strain evidence="11">SCPEA02</strain>
    </source>
</reference>
<keyword evidence="11" id="KW-1185">Reference proteome</keyword>
<dbReference type="InterPro" id="IPR004358">
    <property type="entry name" value="Sig_transdc_His_kin-like_C"/>
</dbReference>
<dbReference type="SMART" id="SM00065">
    <property type="entry name" value="GAF"/>
    <property type="match status" value="2"/>
</dbReference>
<dbReference type="Pfam" id="PF13185">
    <property type="entry name" value="GAF_2"/>
    <property type="match status" value="1"/>
</dbReference>
<evidence type="ECO:0000256" key="2">
    <source>
        <dbReference type="ARBA" id="ARBA00012438"/>
    </source>
</evidence>
<evidence type="ECO:0000256" key="1">
    <source>
        <dbReference type="ARBA" id="ARBA00000085"/>
    </source>
</evidence>
<proteinExistence type="predicted"/>
<dbReference type="SMART" id="SM00387">
    <property type="entry name" value="HATPase_c"/>
    <property type="match status" value="1"/>
</dbReference>
<dbReference type="InterPro" id="IPR000700">
    <property type="entry name" value="PAS-assoc_C"/>
</dbReference>
<dbReference type="PROSITE" id="PS50109">
    <property type="entry name" value="HIS_KIN"/>
    <property type="match status" value="1"/>
</dbReference>
<dbReference type="EMBL" id="CP071090">
    <property type="protein sequence ID" value="QSQ21043.1"/>
    <property type="molecule type" value="Genomic_DNA"/>
</dbReference>
<evidence type="ECO:0000256" key="6">
    <source>
        <dbReference type="SAM" id="MobiDB-lite"/>
    </source>
</evidence>
<dbReference type="Pfam" id="PF00512">
    <property type="entry name" value="HisKA"/>
    <property type="match status" value="1"/>
</dbReference>
<keyword evidence="4" id="KW-0808">Transferase</keyword>
<dbReference type="PROSITE" id="PS50112">
    <property type="entry name" value="PAS"/>
    <property type="match status" value="2"/>
</dbReference>
<evidence type="ECO:0000259" key="8">
    <source>
        <dbReference type="PROSITE" id="PS50112"/>
    </source>
</evidence>
<dbReference type="InterPro" id="IPR005467">
    <property type="entry name" value="His_kinase_dom"/>
</dbReference>
<dbReference type="Pfam" id="PF13426">
    <property type="entry name" value="PAS_9"/>
    <property type="match status" value="1"/>
</dbReference>
<organism evidence="10 11">
    <name type="scientific">Pyxidicoccus parkwayensis</name>
    <dbReference type="NCBI Taxonomy" id="2813578"/>
    <lineage>
        <taxon>Bacteria</taxon>
        <taxon>Pseudomonadati</taxon>
        <taxon>Myxococcota</taxon>
        <taxon>Myxococcia</taxon>
        <taxon>Myxococcales</taxon>
        <taxon>Cystobacterineae</taxon>
        <taxon>Myxococcaceae</taxon>
        <taxon>Pyxidicoccus</taxon>
    </lineage>
</organism>
<dbReference type="InterPro" id="IPR003661">
    <property type="entry name" value="HisK_dim/P_dom"/>
</dbReference>
<dbReference type="RefSeq" id="WP_206722622.1">
    <property type="nucleotide sequence ID" value="NZ_CP071090.1"/>
</dbReference>